<evidence type="ECO:0000256" key="1">
    <source>
        <dbReference type="ARBA" id="ARBA00022714"/>
    </source>
</evidence>
<dbReference type="InterPro" id="IPR017941">
    <property type="entry name" value="Rieske_2Fe-2S"/>
</dbReference>
<dbReference type="PANTHER" id="PTHR21496:SF23">
    <property type="entry name" value="3-PHENYLPROPIONATE_CINNAMIC ACID DIOXYGENASE FERREDOXIN SUBUNIT"/>
    <property type="match status" value="1"/>
</dbReference>
<proteinExistence type="predicted"/>
<feature type="domain" description="Rieske" evidence="5">
    <location>
        <begin position="4"/>
        <end position="115"/>
    </location>
</feature>
<reference evidence="6 7" key="1">
    <citation type="journal article" date="2018" name="Arch. Microbiol.">
        <title>New insights into the metabolic potential of the phototrophic purple bacterium Rhodopila globiformis DSM 161(T) from its draft genome sequence and evidence for a vanadium-dependent nitrogenase.</title>
        <authorList>
            <person name="Imhoff J.F."/>
            <person name="Rahn T."/>
            <person name="Kunzel S."/>
            <person name="Neulinger S.C."/>
        </authorList>
    </citation>
    <scope>NUCLEOTIDE SEQUENCE [LARGE SCALE GENOMIC DNA]</scope>
    <source>
        <strain evidence="6 7">DSM 161</strain>
    </source>
</reference>
<dbReference type="RefSeq" id="WP_104521532.1">
    <property type="nucleotide sequence ID" value="NZ_NHRY01000245.1"/>
</dbReference>
<name>A0A2S6N164_RHOGL</name>
<evidence type="ECO:0000259" key="5">
    <source>
        <dbReference type="PROSITE" id="PS51296"/>
    </source>
</evidence>
<dbReference type="FunFam" id="2.102.10.10:FF:000021">
    <property type="entry name" value="Ferredoxin, Rieske superfamily"/>
    <property type="match status" value="1"/>
</dbReference>
<evidence type="ECO:0000256" key="3">
    <source>
        <dbReference type="ARBA" id="ARBA00023004"/>
    </source>
</evidence>
<evidence type="ECO:0000256" key="4">
    <source>
        <dbReference type="ARBA" id="ARBA00023014"/>
    </source>
</evidence>
<dbReference type="InterPro" id="IPR036922">
    <property type="entry name" value="Rieske_2Fe-2S_sf"/>
</dbReference>
<dbReference type="PANTHER" id="PTHR21496">
    <property type="entry name" value="FERREDOXIN-RELATED"/>
    <property type="match status" value="1"/>
</dbReference>
<dbReference type="Gene3D" id="2.102.10.10">
    <property type="entry name" value="Rieske [2Fe-2S] iron-sulphur domain"/>
    <property type="match status" value="1"/>
</dbReference>
<dbReference type="AlphaFoldDB" id="A0A2S6N164"/>
<evidence type="ECO:0000256" key="2">
    <source>
        <dbReference type="ARBA" id="ARBA00022723"/>
    </source>
</evidence>
<keyword evidence="3" id="KW-0408">Iron</keyword>
<sequence>MSKHVVATVAEISPGQRKLVTIRGRQIAVFNLGGEFFGLFNRCPHQGGPMCEGILTGLIESSQPGEYRYSRKGEILRCPWHGWEFDIRTGQSFCDPAKISLRSYPVEVAEGQRVVQGPYVAETIPVTVEQQYVVVEL</sequence>
<accession>A0A2S6N164</accession>
<dbReference type="GO" id="GO:0046872">
    <property type="term" value="F:metal ion binding"/>
    <property type="evidence" value="ECO:0007669"/>
    <property type="project" value="UniProtKB-KW"/>
</dbReference>
<evidence type="ECO:0000313" key="7">
    <source>
        <dbReference type="Proteomes" id="UP000239724"/>
    </source>
</evidence>
<keyword evidence="2" id="KW-0479">Metal-binding</keyword>
<comment type="caution">
    <text evidence="6">The sequence shown here is derived from an EMBL/GenBank/DDBJ whole genome shotgun (WGS) entry which is preliminary data.</text>
</comment>
<dbReference type="PROSITE" id="PS51296">
    <property type="entry name" value="RIESKE"/>
    <property type="match status" value="1"/>
</dbReference>
<gene>
    <name evidence="6" type="ORF">CCS01_24760</name>
</gene>
<organism evidence="6 7">
    <name type="scientific">Rhodopila globiformis</name>
    <name type="common">Rhodopseudomonas globiformis</name>
    <dbReference type="NCBI Taxonomy" id="1071"/>
    <lineage>
        <taxon>Bacteria</taxon>
        <taxon>Pseudomonadati</taxon>
        <taxon>Pseudomonadota</taxon>
        <taxon>Alphaproteobacteria</taxon>
        <taxon>Acetobacterales</taxon>
        <taxon>Acetobacteraceae</taxon>
        <taxon>Rhodopila</taxon>
    </lineage>
</organism>
<evidence type="ECO:0000313" key="6">
    <source>
        <dbReference type="EMBL" id="PPQ28357.1"/>
    </source>
</evidence>
<dbReference type="OrthoDB" id="9800776at2"/>
<dbReference type="GO" id="GO:0051537">
    <property type="term" value="F:2 iron, 2 sulfur cluster binding"/>
    <property type="evidence" value="ECO:0007669"/>
    <property type="project" value="UniProtKB-KW"/>
</dbReference>
<dbReference type="Pfam" id="PF00355">
    <property type="entry name" value="Rieske"/>
    <property type="match status" value="1"/>
</dbReference>
<dbReference type="SUPFAM" id="SSF50022">
    <property type="entry name" value="ISP domain"/>
    <property type="match status" value="1"/>
</dbReference>
<dbReference type="EMBL" id="NHRY01000245">
    <property type="protein sequence ID" value="PPQ28357.1"/>
    <property type="molecule type" value="Genomic_DNA"/>
</dbReference>
<protein>
    <submittedName>
        <fullName evidence="6">2Fe-2S ferredoxin</fullName>
    </submittedName>
</protein>
<keyword evidence="1" id="KW-0001">2Fe-2S</keyword>
<keyword evidence="4" id="KW-0411">Iron-sulfur</keyword>
<dbReference type="Proteomes" id="UP000239724">
    <property type="component" value="Unassembled WGS sequence"/>
</dbReference>
<keyword evidence="7" id="KW-1185">Reference proteome</keyword>